<evidence type="ECO:0000256" key="1">
    <source>
        <dbReference type="ARBA" id="ARBA00023054"/>
    </source>
</evidence>
<dbReference type="InterPro" id="IPR040265">
    <property type="entry name" value="CHUP1/IPGA1-like"/>
</dbReference>
<keyword evidence="3" id="KW-0812">Transmembrane</keyword>
<evidence type="ECO:0008006" key="6">
    <source>
        <dbReference type="Google" id="ProtNLM"/>
    </source>
</evidence>
<sequence length="513" mass="59181">MIHHHFPLANYMIFRLSFLVLASVAALFLSQINNHSGRYGSNFQQIEGKEGEEEEEEKFTDNLSDDKVQQEEETKMVTRKMKQNSKPDIQRNTVSEMELLHTLMKELEKRRLVVEGKLLQLYGLKQQQSYFAQLGRHLEEKMADIEMLNDTVHSLQDEINKLQEEMRQAKSTERQLGMAKSMIEELQMKINVNTRHMRKQLLMLEEQVSGFRGNEISISDAVIEKKLKDTRQVELESVKMKRRNKELELEKRELAVKLLGAQARITAISTMTDAKIIDKIAKEMSILRHTNEDLSKEVERLQKNRYDMVEELVYQRWLNACLSSSTTGSSLNSQRSIGKKYGFMQRIKRWGSRSKDDLSSRRGIGRIGWYSASMIPSRPSVLSNNADSVAVLSPYSGKKTGHESTESPCTQNFPRARRVSFCDSEVKEMCSEKSDENSSIYIDFSPKFKLPEVITVPKHDDYPSDSISSNDIQVDTHTDIVVVAHFSFTAALFFFMLFMLLLYFLFNLTAGIY</sequence>
<accession>A0A5C7H5I5</accession>
<evidence type="ECO:0000256" key="2">
    <source>
        <dbReference type="SAM" id="Coils"/>
    </source>
</evidence>
<dbReference type="PANTHER" id="PTHR31342:SF35">
    <property type="entry name" value="PROTEIN CHUP1, CHLOROPLASTIC-LIKE"/>
    <property type="match status" value="1"/>
</dbReference>
<feature type="coiled-coil region" evidence="2">
    <location>
        <begin position="138"/>
        <end position="189"/>
    </location>
</feature>
<dbReference type="AlphaFoldDB" id="A0A5C7H5I5"/>
<dbReference type="GO" id="GO:0055028">
    <property type="term" value="C:cortical microtubule"/>
    <property type="evidence" value="ECO:0007669"/>
    <property type="project" value="TreeGrafter"/>
</dbReference>
<keyword evidence="1 2" id="KW-0175">Coiled coil</keyword>
<organism evidence="4 5">
    <name type="scientific">Acer yangbiense</name>
    <dbReference type="NCBI Taxonomy" id="1000413"/>
    <lineage>
        <taxon>Eukaryota</taxon>
        <taxon>Viridiplantae</taxon>
        <taxon>Streptophyta</taxon>
        <taxon>Embryophyta</taxon>
        <taxon>Tracheophyta</taxon>
        <taxon>Spermatophyta</taxon>
        <taxon>Magnoliopsida</taxon>
        <taxon>eudicotyledons</taxon>
        <taxon>Gunneridae</taxon>
        <taxon>Pentapetalae</taxon>
        <taxon>rosids</taxon>
        <taxon>malvids</taxon>
        <taxon>Sapindales</taxon>
        <taxon>Sapindaceae</taxon>
        <taxon>Hippocastanoideae</taxon>
        <taxon>Acereae</taxon>
        <taxon>Acer</taxon>
    </lineage>
</organism>
<keyword evidence="3" id="KW-1133">Transmembrane helix</keyword>
<proteinExistence type="predicted"/>
<gene>
    <name evidence="4" type="ORF">EZV62_024040</name>
</gene>
<dbReference type="EMBL" id="VAHF01000011">
    <property type="protein sequence ID" value="TXG51516.1"/>
    <property type="molecule type" value="Genomic_DNA"/>
</dbReference>
<feature type="transmembrane region" description="Helical" evidence="3">
    <location>
        <begin position="12"/>
        <end position="32"/>
    </location>
</feature>
<evidence type="ECO:0000313" key="5">
    <source>
        <dbReference type="Proteomes" id="UP000323000"/>
    </source>
</evidence>
<protein>
    <recommendedName>
        <fullName evidence="6">Protein CHUP1, chloroplastic</fullName>
    </recommendedName>
</protein>
<dbReference type="Proteomes" id="UP000323000">
    <property type="component" value="Chromosome 11"/>
</dbReference>
<reference evidence="5" key="1">
    <citation type="journal article" date="2019" name="Gigascience">
        <title>De novo genome assembly of the endangered Acer yangbiense, a plant species with extremely small populations endemic to Yunnan Province, China.</title>
        <authorList>
            <person name="Yang J."/>
            <person name="Wariss H.M."/>
            <person name="Tao L."/>
            <person name="Zhang R."/>
            <person name="Yun Q."/>
            <person name="Hollingsworth P."/>
            <person name="Dao Z."/>
            <person name="Luo G."/>
            <person name="Guo H."/>
            <person name="Ma Y."/>
            <person name="Sun W."/>
        </authorList>
    </citation>
    <scope>NUCLEOTIDE SEQUENCE [LARGE SCALE GENOMIC DNA]</scope>
    <source>
        <strain evidence="5">cv. Malutang</strain>
    </source>
</reference>
<keyword evidence="3" id="KW-0472">Membrane</keyword>
<feature type="transmembrane region" description="Helical" evidence="3">
    <location>
        <begin position="480"/>
        <end position="506"/>
    </location>
</feature>
<name>A0A5C7H5I5_9ROSI</name>
<dbReference type="PANTHER" id="PTHR31342">
    <property type="entry name" value="PROTEIN CHUP1, CHLOROPLASTIC"/>
    <property type="match status" value="1"/>
</dbReference>
<feature type="coiled-coil region" evidence="2">
    <location>
        <begin position="230"/>
        <end position="311"/>
    </location>
</feature>
<dbReference type="OrthoDB" id="1926437at2759"/>
<comment type="caution">
    <text evidence="4">The sequence shown here is derived from an EMBL/GenBank/DDBJ whole genome shotgun (WGS) entry which is preliminary data.</text>
</comment>
<evidence type="ECO:0000313" key="4">
    <source>
        <dbReference type="EMBL" id="TXG51516.1"/>
    </source>
</evidence>
<evidence type="ECO:0000256" key="3">
    <source>
        <dbReference type="SAM" id="Phobius"/>
    </source>
</evidence>
<keyword evidence="5" id="KW-1185">Reference proteome</keyword>
<dbReference type="GO" id="GO:0072699">
    <property type="term" value="P:protein localization to cortical microtubule cytoskeleton"/>
    <property type="evidence" value="ECO:0007669"/>
    <property type="project" value="TreeGrafter"/>
</dbReference>